<dbReference type="Gramene" id="KCW53466">
    <property type="protein sequence ID" value="KCW53466"/>
    <property type="gene ID" value="EUGRSUZ_J02712"/>
</dbReference>
<dbReference type="FunCoup" id="A0A059AIJ7">
    <property type="interactions" value="39"/>
</dbReference>
<evidence type="ECO:0000259" key="1">
    <source>
        <dbReference type="PROSITE" id="PS50011"/>
    </source>
</evidence>
<dbReference type="AlphaFoldDB" id="A0A059AIJ7"/>
<dbReference type="InterPro" id="IPR000719">
    <property type="entry name" value="Prot_kinase_dom"/>
</dbReference>
<sequence>MVGVQKSKTWSKKLHIVVDVAQGLDNLHNGCKSPIIHRDLKTTNILLNKDFQAKIADFGLSRTFATENDSHVFQSSGNLNKKSDVYSFGIILFELITGRPAIMRSRDGSTRMHILEWLIPFVESGDIHSTMDQRLRGQFDINSAWKLVEIAMSCTRLMAIQRLDINQLLTELKESSVSKSSGSFEMTSLELTSDTIPMAT</sequence>
<dbReference type="PROSITE" id="PS50011">
    <property type="entry name" value="PROTEIN_KINASE_DOM"/>
    <property type="match status" value="1"/>
</dbReference>
<dbReference type="InterPro" id="IPR001245">
    <property type="entry name" value="Ser-Thr/Tyr_kinase_cat_dom"/>
</dbReference>
<dbReference type="GO" id="GO:0016301">
    <property type="term" value="F:kinase activity"/>
    <property type="evidence" value="ECO:0000318"/>
    <property type="project" value="GO_Central"/>
</dbReference>
<dbReference type="InterPro" id="IPR008271">
    <property type="entry name" value="Ser/Thr_kinase_AS"/>
</dbReference>
<dbReference type="InterPro" id="IPR011009">
    <property type="entry name" value="Kinase-like_dom_sf"/>
</dbReference>
<dbReference type="PANTHER" id="PTHR45631:SF206">
    <property type="entry name" value="PROTEIN KINASE DOMAIN-CONTAINING PROTEIN"/>
    <property type="match status" value="1"/>
</dbReference>
<dbReference type="SUPFAM" id="SSF56112">
    <property type="entry name" value="Protein kinase-like (PK-like)"/>
    <property type="match status" value="1"/>
</dbReference>
<dbReference type="EMBL" id="KK198762">
    <property type="protein sequence ID" value="KCW53466.1"/>
    <property type="molecule type" value="Genomic_DNA"/>
</dbReference>
<gene>
    <name evidence="2" type="ORF">EUGRSUZ_J02712</name>
</gene>
<dbReference type="Gene3D" id="1.10.510.10">
    <property type="entry name" value="Transferase(Phosphotransferase) domain 1"/>
    <property type="match status" value="1"/>
</dbReference>
<dbReference type="InParanoid" id="A0A059AIJ7"/>
<evidence type="ECO:0000313" key="2">
    <source>
        <dbReference type="EMBL" id="KCW53466.1"/>
    </source>
</evidence>
<dbReference type="PROSITE" id="PS00108">
    <property type="entry name" value="PROTEIN_KINASE_ST"/>
    <property type="match status" value="1"/>
</dbReference>
<organism evidence="2">
    <name type="scientific">Eucalyptus grandis</name>
    <name type="common">Flooded gum</name>
    <dbReference type="NCBI Taxonomy" id="71139"/>
    <lineage>
        <taxon>Eukaryota</taxon>
        <taxon>Viridiplantae</taxon>
        <taxon>Streptophyta</taxon>
        <taxon>Embryophyta</taxon>
        <taxon>Tracheophyta</taxon>
        <taxon>Spermatophyta</taxon>
        <taxon>Magnoliopsida</taxon>
        <taxon>eudicotyledons</taxon>
        <taxon>Gunneridae</taxon>
        <taxon>Pentapetalae</taxon>
        <taxon>rosids</taxon>
        <taxon>malvids</taxon>
        <taxon>Myrtales</taxon>
        <taxon>Myrtaceae</taxon>
        <taxon>Myrtoideae</taxon>
        <taxon>Eucalypteae</taxon>
        <taxon>Eucalyptus</taxon>
    </lineage>
</organism>
<dbReference type="GO" id="GO:0004672">
    <property type="term" value="F:protein kinase activity"/>
    <property type="evidence" value="ECO:0007669"/>
    <property type="project" value="InterPro"/>
</dbReference>
<dbReference type="PANTHER" id="PTHR45631">
    <property type="entry name" value="OS07G0107800 PROTEIN-RELATED"/>
    <property type="match status" value="1"/>
</dbReference>
<proteinExistence type="predicted"/>
<dbReference type="Pfam" id="PF07714">
    <property type="entry name" value="PK_Tyr_Ser-Thr"/>
    <property type="match status" value="1"/>
</dbReference>
<protein>
    <recommendedName>
        <fullName evidence="1">Protein kinase domain-containing protein</fullName>
    </recommendedName>
</protein>
<feature type="domain" description="Protein kinase" evidence="1">
    <location>
        <begin position="1"/>
        <end position="177"/>
    </location>
</feature>
<dbReference type="OMA" id="NDDTHIL"/>
<dbReference type="SMART" id="SM00220">
    <property type="entry name" value="S_TKc"/>
    <property type="match status" value="1"/>
</dbReference>
<reference evidence="2" key="1">
    <citation type="submission" date="2013-07" db="EMBL/GenBank/DDBJ databases">
        <title>The genome of Eucalyptus grandis.</title>
        <authorList>
            <person name="Schmutz J."/>
            <person name="Hayes R."/>
            <person name="Myburg A."/>
            <person name="Tuskan G."/>
            <person name="Grattapaglia D."/>
            <person name="Rokhsar D.S."/>
        </authorList>
    </citation>
    <scope>NUCLEOTIDE SEQUENCE</scope>
    <source>
        <tissue evidence="2">Leaf extractions</tissue>
    </source>
</reference>
<dbReference type="GO" id="GO:0005524">
    <property type="term" value="F:ATP binding"/>
    <property type="evidence" value="ECO:0007669"/>
    <property type="project" value="InterPro"/>
</dbReference>
<accession>A0A059AIJ7</accession>
<name>A0A059AIJ7_EUCGR</name>